<dbReference type="eggNOG" id="KOG1076">
    <property type="taxonomic scope" value="Eukaryota"/>
</dbReference>
<feature type="transmembrane region" description="Helical" evidence="5">
    <location>
        <begin position="62"/>
        <end position="83"/>
    </location>
</feature>
<dbReference type="PaxDb" id="2903-EOD08410"/>
<sequence>MFVRLLALASLGSAAALTYRHEHASPRLSSAGARLWSLRGGATRAAGSGKPKRDEARLSLKFAAYVVAWAVVPTLLRVAYAYVTLPAAVPAPAPSLLQSLGYVSAPAASAPEALPLPQRWQVAVAAAWVANNLAVMVPGRYDSRRAMAAEKACAATANLFTPSGWAFAIWGPIFAGEWLMMLYLTNVPAAGAVGAAVAPGWVAALCAQAAWLARVRSPLPLKEAAASASVVAAVAAAAYVTATTRDPVFAAVIAWALAAVAADGAKSARGLVAEATLDRVRSVARVGCGAAVLLVAAPPPSAKASAFMKGGDDSDSDGDKKRVVRSHRDKRWDQMQEAVASMKNHIKINDWIAVTEDYDKLNKLLQKAKPIVEREGTPTFYFLALAHLEEANARALEDKDAKKKMSPSNAKALNSLKQKLRKVIAQHKAQIDAAKASGGGGGGGASEEEEEEESESESESEDEAPAGKSMFLKKPAPAAGGKAAAFMKDAPAPAAKAKKGGKAAKAEAKPAKAAAPPKPQGPKPIKDYNEADIDKRLDQILQQRGRKATDRKETISVLSQLADVTKRPSKLVELLGHVIAFQFDLHMSMLAAMPTPVWKAIFDVFRRILQTLVDNPDLKIEVLEGSTVVDTTQMTTAEAGDDDDEFIDSGVTQMTSNVLSYLERLDDEFYKSLQLQDPHQPAYVARLKDEVPLVNLMQDTLAYYDSKQDRSAENLADSARVSQRIVEHIYYREQALFDTAAENASKRKALTPDEISRDCPRLQSTFLSCEQALLLDERDALRKAAAEAEAVAAEEEARLAEEAAAEKAAKEAAKVEASDDDDDEEGEEDEAPEPVVTENRKAADAAAAAAAAADREYDSFSVPRPMDLAAEMATLSKRVYERGVERSYGYKYEPRDGYGERSRRPWVERGDRGGHHGGGGGGYKPWHERRDGEHGFNRPWQDRRDGGGRGGGGRGWGGRSDRQQLDNYKGRRF</sequence>
<dbReference type="KEGG" id="ehx:EMIHUDRAFT_465598"/>
<dbReference type="EnsemblProtists" id="EOD08410">
    <property type="protein sequence ID" value="EOD08410"/>
    <property type="gene ID" value="EMIHUDRAFT_465598"/>
</dbReference>
<evidence type="ECO:0000256" key="2">
    <source>
        <dbReference type="ARBA" id="ARBA00022540"/>
    </source>
</evidence>
<feature type="domain" description="Eukaryotic translation initiation factor 3 subunit C N-terminal" evidence="7">
    <location>
        <begin position="312"/>
        <end position="752"/>
    </location>
</feature>
<feature type="transmembrane region" description="Helical" evidence="5">
    <location>
        <begin position="190"/>
        <end position="212"/>
    </location>
</feature>
<feature type="compositionally biased region" description="Acidic residues" evidence="4">
    <location>
        <begin position="818"/>
        <end position="832"/>
    </location>
</feature>
<feature type="region of interest" description="Disordered" evidence="4">
    <location>
        <begin position="797"/>
        <end position="862"/>
    </location>
</feature>
<feature type="region of interest" description="Disordered" evidence="4">
    <location>
        <begin position="305"/>
        <end position="325"/>
    </location>
</feature>
<evidence type="ECO:0000313" key="9">
    <source>
        <dbReference type="Proteomes" id="UP000013827"/>
    </source>
</evidence>
<reference evidence="8" key="2">
    <citation type="submission" date="2024-10" db="UniProtKB">
        <authorList>
            <consortium name="EnsemblProtists"/>
        </authorList>
    </citation>
    <scope>IDENTIFICATION</scope>
</reference>
<keyword evidence="9" id="KW-1185">Reference proteome</keyword>
<evidence type="ECO:0000256" key="6">
    <source>
        <dbReference type="SAM" id="SignalP"/>
    </source>
</evidence>
<dbReference type="InterPro" id="IPR008905">
    <property type="entry name" value="EIF3C_N_dom"/>
</dbReference>
<feature type="compositionally biased region" description="Gly residues" evidence="4">
    <location>
        <begin position="948"/>
        <end position="958"/>
    </location>
</feature>
<dbReference type="GO" id="GO:0031369">
    <property type="term" value="F:translation initiation factor binding"/>
    <property type="evidence" value="ECO:0007669"/>
    <property type="project" value="InterPro"/>
</dbReference>
<protein>
    <recommendedName>
        <fullName evidence="7">Eukaryotic translation initiation factor 3 subunit C N-terminal domain-containing protein</fullName>
    </recommendedName>
</protein>
<evidence type="ECO:0000256" key="4">
    <source>
        <dbReference type="SAM" id="MobiDB-lite"/>
    </source>
</evidence>
<dbReference type="GO" id="GO:0003743">
    <property type="term" value="F:translation initiation factor activity"/>
    <property type="evidence" value="ECO:0007669"/>
    <property type="project" value="UniProtKB-KW"/>
</dbReference>
<reference evidence="9" key="1">
    <citation type="journal article" date="2013" name="Nature">
        <title>Pan genome of the phytoplankton Emiliania underpins its global distribution.</title>
        <authorList>
            <person name="Read B.A."/>
            <person name="Kegel J."/>
            <person name="Klute M.J."/>
            <person name="Kuo A."/>
            <person name="Lefebvre S.C."/>
            <person name="Maumus F."/>
            <person name="Mayer C."/>
            <person name="Miller J."/>
            <person name="Monier A."/>
            <person name="Salamov A."/>
            <person name="Young J."/>
            <person name="Aguilar M."/>
            <person name="Claverie J.M."/>
            <person name="Frickenhaus S."/>
            <person name="Gonzalez K."/>
            <person name="Herman E.K."/>
            <person name="Lin Y.C."/>
            <person name="Napier J."/>
            <person name="Ogata H."/>
            <person name="Sarno A.F."/>
            <person name="Shmutz J."/>
            <person name="Schroeder D."/>
            <person name="de Vargas C."/>
            <person name="Verret F."/>
            <person name="von Dassow P."/>
            <person name="Valentin K."/>
            <person name="Van de Peer Y."/>
            <person name="Wheeler G."/>
            <person name="Dacks J.B."/>
            <person name="Delwiche C.F."/>
            <person name="Dyhrman S.T."/>
            <person name="Glockner G."/>
            <person name="John U."/>
            <person name="Richards T."/>
            <person name="Worden A.Z."/>
            <person name="Zhang X."/>
            <person name="Grigoriev I.V."/>
            <person name="Allen A.E."/>
            <person name="Bidle K."/>
            <person name="Borodovsky M."/>
            <person name="Bowler C."/>
            <person name="Brownlee C."/>
            <person name="Cock J.M."/>
            <person name="Elias M."/>
            <person name="Gladyshev V.N."/>
            <person name="Groth M."/>
            <person name="Guda C."/>
            <person name="Hadaegh A."/>
            <person name="Iglesias-Rodriguez M.D."/>
            <person name="Jenkins J."/>
            <person name="Jones B.M."/>
            <person name="Lawson T."/>
            <person name="Leese F."/>
            <person name="Lindquist E."/>
            <person name="Lobanov A."/>
            <person name="Lomsadze A."/>
            <person name="Malik S.B."/>
            <person name="Marsh M.E."/>
            <person name="Mackinder L."/>
            <person name="Mock T."/>
            <person name="Mueller-Roeber B."/>
            <person name="Pagarete A."/>
            <person name="Parker M."/>
            <person name="Probert I."/>
            <person name="Quesneville H."/>
            <person name="Raines C."/>
            <person name="Rensing S.A."/>
            <person name="Riano-Pachon D.M."/>
            <person name="Richier S."/>
            <person name="Rokitta S."/>
            <person name="Shiraiwa Y."/>
            <person name="Soanes D.M."/>
            <person name="van der Giezen M."/>
            <person name="Wahlund T.M."/>
            <person name="Williams B."/>
            <person name="Wilson W."/>
            <person name="Wolfe G."/>
            <person name="Wurch L.L."/>
        </authorList>
    </citation>
    <scope>NUCLEOTIDE SEQUENCE</scope>
</reference>
<feature type="compositionally biased region" description="Basic and acidic residues" evidence="4">
    <location>
        <begin position="925"/>
        <end position="947"/>
    </location>
</feature>
<feature type="region of interest" description="Disordered" evidence="4">
    <location>
        <begin position="495"/>
        <end position="525"/>
    </location>
</feature>
<keyword evidence="6" id="KW-0732">Signal</keyword>
<organism evidence="8 9">
    <name type="scientific">Emiliania huxleyi (strain CCMP1516)</name>
    <dbReference type="NCBI Taxonomy" id="280463"/>
    <lineage>
        <taxon>Eukaryota</taxon>
        <taxon>Haptista</taxon>
        <taxon>Haptophyta</taxon>
        <taxon>Prymnesiophyceae</taxon>
        <taxon>Isochrysidales</taxon>
        <taxon>Noelaerhabdaceae</taxon>
        <taxon>Emiliania</taxon>
    </lineage>
</organism>
<feature type="signal peptide" evidence="6">
    <location>
        <begin position="1"/>
        <end position="16"/>
    </location>
</feature>
<evidence type="ECO:0000256" key="3">
    <source>
        <dbReference type="ARBA" id="ARBA00022917"/>
    </source>
</evidence>
<keyword evidence="5" id="KW-1133">Transmembrane helix</keyword>
<accession>A0A0D3IAX5</accession>
<dbReference type="GO" id="GO:0005852">
    <property type="term" value="C:eukaryotic translation initiation factor 3 complex"/>
    <property type="evidence" value="ECO:0007669"/>
    <property type="project" value="InterPro"/>
</dbReference>
<dbReference type="Pfam" id="PF05470">
    <property type="entry name" value="eIF-3c_N"/>
    <property type="match status" value="1"/>
</dbReference>
<dbReference type="RefSeq" id="XP_005760839.1">
    <property type="nucleotide sequence ID" value="XM_005760782.1"/>
</dbReference>
<evidence type="ECO:0000256" key="1">
    <source>
        <dbReference type="ARBA" id="ARBA00022490"/>
    </source>
</evidence>
<keyword evidence="5" id="KW-0812">Transmembrane</keyword>
<dbReference type="PANTHER" id="PTHR13937:SF0">
    <property type="entry name" value="EUKARYOTIC TRANSLATION INITIATION FACTOR 3 SUBUNIT C-RELATED"/>
    <property type="match status" value="1"/>
</dbReference>
<keyword evidence="3" id="KW-0648">Protein biosynthesis</keyword>
<dbReference type="PANTHER" id="PTHR13937">
    <property type="entry name" value="EUKARYOTIC TRANSLATION INITATION FACTOR 3, SUBUNIT 8 EIF3S8 -RELATED"/>
    <property type="match status" value="1"/>
</dbReference>
<dbReference type="STRING" id="2903.R1D1A7"/>
<feature type="compositionally biased region" description="Basic and acidic residues" evidence="4">
    <location>
        <begin position="797"/>
        <end position="817"/>
    </location>
</feature>
<dbReference type="GO" id="GO:0003723">
    <property type="term" value="F:RNA binding"/>
    <property type="evidence" value="ECO:0007669"/>
    <property type="project" value="InterPro"/>
</dbReference>
<name>A0A0D3IAX5_EMIH1</name>
<evidence type="ECO:0000313" key="8">
    <source>
        <dbReference type="EnsemblProtists" id="EOD08410"/>
    </source>
</evidence>
<feature type="chain" id="PRO_5044290990" description="Eukaryotic translation initiation factor 3 subunit C N-terminal domain-containing protein" evidence="6">
    <location>
        <begin position="17"/>
        <end position="973"/>
    </location>
</feature>
<dbReference type="InterPro" id="IPR027516">
    <property type="entry name" value="EIF3C"/>
</dbReference>
<evidence type="ECO:0000256" key="5">
    <source>
        <dbReference type="SAM" id="Phobius"/>
    </source>
</evidence>
<dbReference type="GeneID" id="17254473"/>
<keyword evidence="5" id="KW-0472">Membrane</keyword>
<feature type="region of interest" description="Disordered" evidence="4">
    <location>
        <begin position="890"/>
        <end position="973"/>
    </location>
</feature>
<feature type="compositionally biased region" description="Acidic residues" evidence="4">
    <location>
        <begin position="446"/>
        <end position="464"/>
    </location>
</feature>
<feature type="transmembrane region" description="Helical" evidence="5">
    <location>
        <begin position="224"/>
        <end position="242"/>
    </location>
</feature>
<feature type="region of interest" description="Disordered" evidence="4">
    <location>
        <begin position="424"/>
        <end position="474"/>
    </location>
</feature>
<dbReference type="AlphaFoldDB" id="A0A0D3IAX5"/>
<evidence type="ECO:0000259" key="7">
    <source>
        <dbReference type="Pfam" id="PF05470"/>
    </source>
</evidence>
<dbReference type="HOGENOM" id="CLU_305120_0_0_1"/>
<proteinExistence type="predicted"/>
<dbReference type="Proteomes" id="UP000013827">
    <property type="component" value="Unassembled WGS sequence"/>
</dbReference>
<keyword evidence="2" id="KW-0396">Initiation factor</keyword>
<feature type="compositionally biased region" description="Basic and acidic residues" evidence="4">
    <location>
        <begin position="892"/>
        <end position="914"/>
    </location>
</feature>
<keyword evidence="1" id="KW-0963">Cytoplasm</keyword>